<name>A2C8A9_PROM3</name>
<dbReference type="AlphaFoldDB" id="A2C8A9"/>
<dbReference type="RefSeq" id="WP_011825625.1">
    <property type="nucleotide sequence ID" value="NC_008820.1"/>
</dbReference>
<dbReference type="EMBL" id="CP000554">
    <property type="protein sequence ID" value="ABM77719.1"/>
    <property type="molecule type" value="Genomic_DNA"/>
</dbReference>
<dbReference type="BioCyc" id="PMAR59922:G1G80-875-MONOMER"/>
<gene>
    <name evidence="1" type="ordered locus">P9303_09681</name>
</gene>
<organism evidence="1 2">
    <name type="scientific">Prochlorococcus marinus (strain MIT 9303)</name>
    <dbReference type="NCBI Taxonomy" id="59922"/>
    <lineage>
        <taxon>Bacteria</taxon>
        <taxon>Bacillati</taxon>
        <taxon>Cyanobacteriota</taxon>
        <taxon>Cyanophyceae</taxon>
        <taxon>Synechococcales</taxon>
        <taxon>Prochlorococcaceae</taxon>
        <taxon>Prochlorococcus</taxon>
    </lineage>
</organism>
<accession>A2C8A9</accession>
<sequence>MTRSRAFNRFHRFTAKKRRLSIRAAVPNLQDDVSSGNEAVNHREELHQRAWQKDLMLELIDPEEAC</sequence>
<reference evidence="1 2" key="1">
    <citation type="journal article" date="2007" name="PLoS Genet.">
        <title>Patterns and implications of gene gain and loss in the evolution of Prochlorococcus.</title>
        <authorList>
            <person name="Kettler G.C."/>
            <person name="Martiny A.C."/>
            <person name="Huang K."/>
            <person name="Zucker J."/>
            <person name="Coleman M.L."/>
            <person name="Rodrigue S."/>
            <person name="Chen F."/>
            <person name="Lapidus A."/>
            <person name="Ferriera S."/>
            <person name="Johnson J."/>
            <person name="Steglich C."/>
            <person name="Church G.M."/>
            <person name="Richardson P."/>
            <person name="Chisholm S.W."/>
        </authorList>
    </citation>
    <scope>NUCLEOTIDE SEQUENCE [LARGE SCALE GENOMIC DNA]</scope>
    <source>
        <strain evidence="1 2">MIT 9303</strain>
    </source>
</reference>
<protein>
    <submittedName>
        <fullName evidence="1">Uncharacterized protein</fullName>
    </submittedName>
</protein>
<dbReference type="Proteomes" id="UP000002274">
    <property type="component" value="Chromosome"/>
</dbReference>
<dbReference type="KEGG" id="pmf:P9303_09681"/>
<dbReference type="HOGENOM" id="CLU_201282_0_0_3"/>
<evidence type="ECO:0000313" key="2">
    <source>
        <dbReference type="Proteomes" id="UP000002274"/>
    </source>
</evidence>
<proteinExistence type="predicted"/>
<evidence type="ECO:0000313" key="1">
    <source>
        <dbReference type="EMBL" id="ABM77719.1"/>
    </source>
</evidence>